<evidence type="ECO:0000313" key="2">
    <source>
        <dbReference type="EMBL" id="AGS82800.1"/>
    </source>
</evidence>
<name>S5WDC9_MEGGA</name>
<proteinExistence type="predicted"/>
<reference evidence="2" key="1">
    <citation type="journal article" date="2013" name="J. Bacteriol.">
        <title>Roles of HynAB and Ech, the only two hydrogenases found in the model sulfate reducer Desulfovibrio gigas.</title>
        <authorList>
            <person name="Morais-Silva F.O."/>
            <person name="Santos C.I."/>
            <person name="Rodrigues R."/>
            <person name="Pereira I.A."/>
            <person name="Rodrigues-Pousada C."/>
        </authorList>
    </citation>
    <scope>NUCLEOTIDE SEQUENCE</scope>
    <source>
        <strain evidence="2">ATCC 19364</strain>
    </source>
</reference>
<dbReference type="EMBL" id="KF113861">
    <property type="protein sequence ID" value="AGS82800.1"/>
    <property type="molecule type" value="Genomic_DNA"/>
</dbReference>
<dbReference type="InterPro" id="IPR003251">
    <property type="entry name" value="Rr_diiron-bd_dom"/>
</dbReference>
<sequence length="156" mass="17918">MAQFFSASEIAKAAVEIEKKGQEFYRRVASNAKTETLKALFEHLAKEEMRHERIFSDLLARLGAVELPAWSNAEEYAMYVNALIESHALFTGGLAEKYMAEATDDKTAIRMAMAFEKDTLLFFMEMRELVPASEQEFVQQCIDEERLHLRQLKAML</sequence>
<accession>S5WDC9</accession>
<dbReference type="PANTHER" id="PTHR33531:SF7">
    <property type="entry name" value="HYPOTHETICAL MEMBRANE PROTEIN, CONSERVED"/>
    <property type="match status" value="1"/>
</dbReference>
<dbReference type="AlphaFoldDB" id="S5WDC9"/>
<dbReference type="OMA" id="LRIKGMI"/>
<protein>
    <submittedName>
        <fullName evidence="2">Putative rubrerythrin</fullName>
    </submittedName>
</protein>
<organism evidence="2">
    <name type="scientific">Megalodesulfovibrio gigas</name>
    <name type="common">Desulfovibrio gigas</name>
    <dbReference type="NCBI Taxonomy" id="879"/>
    <lineage>
        <taxon>Bacteria</taxon>
        <taxon>Pseudomonadati</taxon>
        <taxon>Thermodesulfobacteriota</taxon>
        <taxon>Desulfovibrionia</taxon>
        <taxon>Desulfovibrionales</taxon>
        <taxon>Desulfovibrionaceae</taxon>
        <taxon>Megalodesulfovibrio</taxon>
    </lineage>
</organism>
<dbReference type="InterPro" id="IPR009078">
    <property type="entry name" value="Ferritin-like_SF"/>
</dbReference>
<dbReference type="CDD" id="cd01045">
    <property type="entry name" value="Ferritin_like_AB"/>
    <property type="match status" value="1"/>
</dbReference>
<dbReference type="PANTHER" id="PTHR33531">
    <property type="entry name" value="RUBRERYTHRIN SUBFAMILY"/>
    <property type="match status" value="1"/>
</dbReference>
<dbReference type="InterPro" id="IPR012347">
    <property type="entry name" value="Ferritin-like"/>
</dbReference>
<dbReference type="SUPFAM" id="SSF47240">
    <property type="entry name" value="Ferritin-like"/>
    <property type="match status" value="1"/>
</dbReference>
<evidence type="ECO:0000259" key="1">
    <source>
        <dbReference type="Pfam" id="PF02915"/>
    </source>
</evidence>
<dbReference type="GO" id="GO:0016491">
    <property type="term" value="F:oxidoreductase activity"/>
    <property type="evidence" value="ECO:0007669"/>
    <property type="project" value="InterPro"/>
</dbReference>
<feature type="domain" description="Rubrerythrin diiron-binding" evidence="1">
    <location>
        <begin position="11"/>
        <end position="155"/>
    </location>
</feature>
<dbReference type="Gene3D" id="1.20.1260.10">
    <property type="match status" value="1"/>
</dbReference>
<dbReference type="GO" id="GO:0046872">
    <property type="term" value="F:metal ion binding"/>
    <property type="evidence" value="ECO:0007669"/>
    <property type="project" value="InterPro"/>
</dbReference>
<dbReference type="Pfam" id="PF02915">
    <property type="entry name" value="Rubrerythrin"/>
    <property type="match status" value="1"/>
</dbReference>